<sequence>MDVESTAMMLSRSAVILLHSRTHTRVPRLLQHRCCLLPNRVRTTPFPPPPSQANSCKHFTAKTPGIVEQQSSWSACGA</sequence>
<protein>
    <submittedName>
        <fullName evidence="2">Uncharacterized protein</fullName>
    </submittedName>
</protein>
<evidence type="ECO:0000313" key="2">
    <source>
        <dbReference type="EMBL" id="BAD53975.1"/>
    </source>
</evidence>
<dbReference type="EMBL" id="AP003524">
    <property type="protein sequence ID" value="BAD53493.1"/>
    <property type="molecule type" value="Genomic_DNA"/>
</dbReference>
<dbReference type="Proteomes" id="UP000000763">
    <property type="component" value="Chromosome 6"/>
</dbReference>
<accession>Q5Z881</accession>
<gene>
    <name evidence="2" type="ORF">OJ1217_C01.3</name>
    <name evidence="1" type="ORF">P0501G08.41</name>
</gene>
<reference evidence="3" key="3">
    <citation type="journal article" date="2005" name="Nature">
        <title>The map-based sequence of the rice genome.</title>
        <authorList>
            <consortium name="International rice genome sequencing project (IRGSP)"/>
            <person name="Matsumoto T."/>
            <person name="Wu J."/>
            <person name="Kanamori H."/>
            <person name="Katayose Y."/>
            <person name="Fujisawa M."/>
            <person name="Namiki N."/>
            <person name="Mizuno H."/>
            <person name="Yamamoto K."/>
            <person name="Antonio B.A."/>
            <person name="Baba T."/>
            <person name="Sakata K."/>
            <person name="Nagamura Y."/>
            <person name="Aoki H."/>
            <person name="Arikawa K."/>
            <person name="Arita K."/>
            <person name="Bito T."/>
            <person name="Chiden Y."/>
            <person name="Fujitsuka N."/>
            <person name="Fukunaka R."/>
            <person name="Hamada M."/>
            <person name="Harada C."/>
            <person name="Hayashi A."/>
            <person name="Hijishita S."/>
            <person name="Honda M."/>
            <person name="Hosokawa S."/>
            <person name="Ichikawa Y."/>
            <person name="Idonuma A."/>
            <person name="Iijima M."/>
            <person name="Ikeda M."/>
            <person name="Ikeno M."/>
            <person name="Ito K."/>
            <person name="Ito S."/>
            <person name="Ito T."/>
            <person name="Ito Y."/>
            <person name="Ito Y."/>
            <person name="Iwabuchi A."/>
            <person name="Kamiya K."/>
            <person name="Karasawa W."/>
            <person name="Kurita K."/>
            <person name="Katagiri S."/>
            <person name="Kikuta A."/>
            <person name="Kobayashi H."/>
            <person name="Kobayashi N."/>
            <person name="Machita K."/>
            <person name="Maehara T."/>
            <person name="Masukawa M."/>
            <person name="Mizubayashi T."/>
            <person name="Mukai Y."/>
            <person name="Nagasaki H."/>
            <person name="Nagata Y."/>
            <person name="Naito S."/>
            <person name="Nakashima M."/>
            <person name="Nakama Y."/>
            <person name="Nakamichi Y."/>
            <person name="Nakamura M."/>
            <person name="Meguro A."/>
            <person name="Negishi M."/>
            <person name="Ohta I."/>
            <person name="Ohta T."/>
            <person name="Okamoto M."/>
            <person name="Ono N."/>
            <person name="Saji S."/>
            <person name="Sakaguchi M."/>
            <person name="Sakai K."/>
            <person name="Shibata M."/>
            <person name="Shimokawa T."/>
            <person name="Song J."/>
            <person name="Takazaki Y."/>
            <person name="Terasawa K."/>
            <person name="Tsugane M."/>
            <person name="Tsuji K."/>
            <person name="Ueda S."/>
            <person name="Waki K."/>
            <person name="Yamagata H."/>
            <person name="Yamamoto M."/>
            <person name="Yamamoto S."/>
            <person name="Yamane H."/>
            <person name="Yoshiki S."/>
            <person name="Yoshihara R."/>
            <person name="Yukawa K."/>
            <person name="Zhong H."/>
            <person name="Yano M."/>
            <person name="Yuan Q."/>
            <person name="Ouyang S."/>
            <person name="Liu J."/>
            <person name="Jones K.M."/>
            <person name="Gansberger K."/>
            <person name="Moffat K."/>
            <person name="Hill J."/>
            <person name="Bera J."/>
            <person name="Fadrosh D."/>
            <person name="Jin S."/>
            <person name="Johri S."/>
            <person name="Kim M."/>
            <person name="Overton L."/>
            <person name="Reardon M."/>
            <person name="Tsitrin T."/>
            <person name="Vuong H."/>
            <person name="Weaver B."/>
            <person name="Ciecko A."/>
            <person name="Tallon L."/>
            <person name="Jackson J."/>
            <person name="Pai G."/>
            <person name="Aken S.V."/>
            <person name="Utterback T."/>
            <person name="Reidmuller S."/>
            <person name="Feldblyum T."/>
            <person name="Hsiao J."/>
            <person name="Zismann V."/>
            <person name="Iobst S."/>
            <person name="de Vazeille A.R."/>
            <person name="Buell C.R."/>
            <person name="Ying K."/>
            <person name="Li Y."/>
            <person name="Lu T."/>
            <person name="Huang Y."/>
            <person name="Zhao Q."/>
            <person name="Feng Q."/>
            <person name="Zhang L."/>
            <person name="Zhu J."/>
            <person name="Weng Q."/>
            <person name="Mu J."/>
            <person name="Lu Y."/>
            <person name="Fan D."/>
            <person name="Liu Y."/>
            <person name="Guan J."/>
            <person name="Zhang Y."/>
            <person name="Yu S."/>
            <person name="Liu X."/>
            <person name="Zhang Y."/>
            <person name="Hong G."/>
            <person name="Han B."/>
            <person name="Choisne N."/>
            <person name="Demange N."/>
            <person name="Orjeda G."/>
            <person name="Samain S."/>
            <person name="Cattolico L."/>
            <person name="Pelletier E."/>
            <person name="Couloux A."/>
            <person name="Segurens B."/>
            <person name="Wincker P."/>
            <person name="D'Hont A."/>
            <person name="Scarpelli C."/>
            <person name="Weissenbach J."/>
            <person name="Salanoubat M."/>
            <person name="Quetier F."/>
            <person name="Yu Y."/>
            <person name="Kim H.R."/>
            <person name="Rambo T."/>
            <person name="Currie J."/>
            <person name="Collura K."/>
            <person name="Luo M."/>
            <person name="Yang T."/>
            <person name="Ammiraju J.S.S."/>
            <person name="Engler F."/>
            <person name="Soderlund C."/>
            <person name="Wing R.A."/>
            <person name="Palmer L.E."/>
            <person name="de la Bastide M."/>
            <person name="Spiegel L."/>
            <person name="Nascimento L."/>
            <person name="Zutavern T."/>
            <person name="O'Shaughnessy A."/>
            <person name="Dike S."/>
            <person name="Dedhia N."/>
            <person name="Preston R."/>
            <person name="Balija V."/>
            <person name="McCombie W.R."/>
            <person name="Chow T."/>
            <person name="Chen H."/>
            <person name="Chung M."/>
            <person name="Chen C."/>
            <person name="Shaw J."/>
            <person name="Wu H."/>
            <person name="Hsiao K."/>
            <person name="Chao Y."/>
            <person name="Chu M."/>
            <person name="Cheng C."/>
            <person name="Hour A."/>
            <person name="Lee P."/>
            <person name="Lin S."/>
            <person name="Lin Y."/>
            <person name="Liou J."/>
            <person name="Liu S."/>
            <person name="Hsing Y."/>
            <person name="Raghuvanshi S."/>
            <person name="Mohanty A."/>
            <person name="Bharti A.K."/>
            <person name="Gaur A."/>
            <person name="Gupta V."/>
            <person name="Kumar D."/>
            <person name="Ravi V."/>
            <person name="Vij S."/>
            <person name="Kapur A."/>
            <person name="Khurana P."/>
            <person name="Khurana P."/>
            <person name="Khurana J.P."/>
            <person name="Tyagi A.K."/>
            <person name="Gaikwad K."/>
            <person name="Singh A."/>
            <person name="Dalal V."/>
            <person name="Srivastava S."/>
            <person name="Dixit A."/>
            <person name="Pal A.K."/>
            <person name="Ghazi I.A."/>
            <person name="Yadav M."/>
            <person name="Pandit A."/>
            <person name="Bhargava A."/>
            <person name="Sureshbabu K."/>
            <person name="Batra K."/>
            <person name="Sharma T.R."/>
            <person name="Mohapatra T."/>
            <person name="Singh N.K."/>
            <person name="Messing J."/>
            <person name="Nelson A.B."/>
            <person name="Fuks G."/>
            <person name="Kavchok S."/>
            <person name="Keizer G."/>
            <person name="Linton E."/>
            <person name="Llaca V."/>
            <person name="Song R."/>
            <person name="Tanyolac B."/>
            <person name="Young S."/>
            <person name="Ho-Il K."/>
            <person name="Hahn J.H."/>
            <person name="Sangsakoo G."/>
            <person name="Vanavichit A."/>
            <person name="de Mattos Luiz.A.T."/>
            <person name="Zimmer P.D."/>
            <person name="Malone G."/>
            <person name="Dellagostin O."/>
            <person name="de Oliveira A.C."/>
            <person name="Bevan M."/>
            <person name="Bancroft I."/>
            <person name="Minx P."/>
            <person name="Cordum H."/>
            <person name="Wilson R."/>
            <person name="Cheng Z."/>
            <person name="Jin W."/>
            <person name="Jiang J."/>
            <person name="Leong S.A."/>
            <person name="Iwama H."/>
            <person name="Gojobori T."/>
            <person name="Itoh T."/>
            <person name="Niimura Y."/>
            <person name="Fujii Y."/>
            <person name="Habara T."/>
            <person name="Sakai H."/>
            <person name="Sato Y."/>
            <person name="Wilson G."/>
            <person name="Kumar K."/>
            <person name="McCouch S."/>
            <person name="Juretic N."/>
            <person name="Hoen D."/>
            <person name="Wright S."/>
            <person name="Bruskiewich R."/>
            <person name="Bureau T."/>
            <person name="Miyao A."/>
            <person name="Hirochika H."/>
            <person name="Nishikawa T."/>
            <person name="Kadowaki K."/>
            <person name="Sugiura M."/>
            <person name="Burr B."/>
            <person name="Sasaki T."/>
        </authorList>
    </citation>
    <scope>NUCLEOTIDE SEQUENCE [LARGE SCALE GENOMIC DNA]</scope>
    <source>
        <strain evidence="3">cv. Nipponbare</strain>
    </source>
</reference>
<proteinExistence type="predicted"/>
<reference evidence="2" key="2">
    <citation type="submission" date="2001-08" db="EMBL/GenBank/DDBJ databases">
        <title>Oryza sativa nipponbare(GA3) genomic DNA, chromosome 6, BAC clone:OJ1217_C01.</title>
        <authorList>
            <person name="Sasaki T."/>
            <person name="Matsumoto T."/>
            <person name="Yamamoto K."/>
        </authorList>
    </citation>
    <scope>NUCLEOTIDE SEQUENCE</scope>
</reference>
<dbReference type="AlphaFoldDB" id="Q5Z881"/>
<evidence type="ECO:0000313" key="1">
    <source>
        <dbReference type="EMBL" id="BAD53493.1"/>
    </source>
</evidence>
<evidence type="ECO:0000313" key="3">
    <source>
        <dbReference type="Proteomes" id="UP000000763"/>
    </source>
</evidence>
<reference evidence="3" key="4">
    <citation type="journal article" date="2008" name="Nucleic Acids Res.">
        <title>The rice annotation project database (RAP-DB): 2008 update.</title>
        <authorList>
            <consortium name="The rice annotation project (RAP)"/>
        </authorList>
    </citation>
    <scope>GENOME REANNOTATION</scope>
    <source>
        <strain evidence="3">cv. Nipponbare</strain>
    </source>
</reference>
<name>Q5Z881_ORYSJ</name>
<reference evidence="1" key="1">
    <citation type="submission" date="2001-04" db="EMBL/GenBank/DDBJ databases">
        <title>Oryza sativa nipponbare(GA3) genomic DNA, chromosome 6, PAC clone:P0501G08.</title>
        <authorList>
            <person name="Sasaki T."/>
            <person name="Matsumoto T."/>
            <person name="Yamamoto K."/>
        </authorList>
    </citation>
    <scope>NUCLEOTIDE SEQUENCE</scope>
</reference>
<organism evidence="2 3">
    <name type="scientific">Oryza sativa subsp. japonica</name>
    <name type="common">Rice</name>
    <dbReference type="NCBI Taxonomy" id="39947"/>
    <lineage>
        <taxon>Eukaryota</taxon>
        <taxon>Viridiplantae</taxon>
        <taxon>Streptophyta</taxon>
        <taxon>Embryophyta</taxon>
        <taxon>Tracheophyta</taxon>
        <taxon>Spermatophyta</taxon>
        <taxon>Magnoliopsida</taxon>
        <taxon>Liliopsida</taxon>
        <taxon>Poales</taxon>
        <taxon>Poaceae</taxon>
        <taxon>BOP clade</taxon>
        <taxon>Oryzoideae</taxon>
        <taxon>Oryzeae</taxon>
        <taxon>Oryzinae</taxon>
        <taxon>Oryza</taxon>
        <taxon>Oryza sativa</taxon>
    </lineage>
</organism>
<dbReference type="EMBL" id="AP004007">
    <property type="protein sequence ID" value="BAD53975.1"/>
    <property type="molecule type" value="Genomic_DNA"/>
</dbReference>